<evidence type="ECO:0000313" key="3">
    <source>
        <dbReference type="Proteomes" id="UP000291189"/>
    </source>
</evidence>
<proteinExistence type="predicted"/>
<evidence type="ECO:0000313" key="2">
    <source>
        <dbReference type="EMBL" id="RYU10641.1"/>
    </source>
</evidence>
<dbReference type="AlphaFoldDB" id="A0A4Q5IZX0"/>
<dbReference type="PANTHER" id="PTHR21015">
    <property type="entry name" value="UDP-N-ACETYLGLUCOSAMINE--N-ACETYLMURAMYL-(PENTAPEPTIDE) PYROPHOSPHORYL-UNDECAPRENOL N-ACETYLGLUCOSAMINE TRANSFERASE 1"/>
    <property type="match status" value="1"/>
</dbReference>
<dbReference type="PANTHER" id="PTHR21015:SF28">
    <property type="entry name" value="SLL1722 PROTEIN"/>
    <property type="match status" value="1"/>
</dbReference>
<comment type="caution">
    <text evidence="2">The sequence shown here is derived from an EMBL/GenBank/DDBJ whole genome shotgun (WGS) entry which is preliminary data.</text>
</comment>
<dbReference type="GO" id="GO:0016758">
    <property type="term" value="F:hexosyltransferase activity"/>
    <property type="evidence" value="ECO:0007669"/>
    <property type="project" value="InterPro"/>
</dbReference>
<dbReference type="Pfam" id="PF04101">
    <property type="entry name" value="Glyco_tran_28_C"/>
    <property type="match status" value="1"/>
</dbReference>
<dbReference type="EMBL" id="SDPU01000028">
    <property type="protein sequence ID" value="RYU10641.1"/>
    <property type="molecule type" value="Genomic_DNA"/>
</dbReference>
<dbReference type="InterPro" id="IPR007235">
    <property type="entry name" value="Glyco_trans_28_C"/>
</dbReference>
<reference evidence="2 3" key="1">
    <citation type="submission" date="2019-01" db="EMBL/GenBank/DDBJ databases">
        <title>Nocardioides guangzhouensis sp. nov., an actinobacterium isolated from soil.</title>
        <authorList>
            <person name="Fu Y."/>
            <person name="Cai Y."/>
            <person name="Lin Z."/>
            <person name="Chen P."/>
        </authorList>
    </citation>
    <scope>NUCLEOTIDE SEQUENCE [LARGE SCALE GENOMIC DNA]</scope>
    <source>
        <strain evidence="2 3">NBRC 105384</strain>
    </source>
</reference>
<accession>A0A4Q5IZX0</accession>
<gene>
    <name evidence="2" type="ORF">ETU37_15370</name>
</gene>
<feature type="domain" description="Glycosyl transferase family 28 C-terminal" evidence="1">
    <location>
        <begin position="219"/>
        <end position="355"/>
    </location>
</feature>
<dbReference type="Gene3D" id="3.40.50.2000">
    <property type="entry name" value="Glycogen Phosphorylase B"/>
    <property type="match status" value="1"/>
</dbReference>
<protein>
    <recommendedName>
        <fullName evidence="1">Glycosyl transferase family 28 C-terminal domain-containing protein</fullName>
    </recommendedName>
</protein>
<evidence type="ECO:0000259" key="1">
    <source>
        <dbReference type="Pfam" id="PF04101"/>
    </source>
</evidence>
<keyword evidence="3" id="KW-1185">Reference proteome</keyword>
<dbReference type="OrthoDB" id="9802126at2"/>
<dbReference type="Proteomes" id="UP000291189">
    <property type="component" value="Unassembled WGS sequence"/>
</dbReference>
<organism evidence="2 3">
    <name type="scientific">Nocardioides iriomotensis</name>
    <dbReference type="NCBI Taxonomy" id="715784"/>
    <lineage>
        <taxon>Bacteria</taxon>
        <taxon>Bacillati</taxon>
        <taxon>Actinomycetota</taxon>
        <taxon>Actinomycetes</taxon>
        <taxon>Propionibacteriales</taxon>
        <taxon>Nocardioidaceae</taxon>
        <taxon>Nocardioides</taxon>
    </lineage>
</organism>
<name>A0A4Q5IZX0_9ACTN</name>
<sequence>MTRPRVLFHCQQTTGLGHLVRAMNLAEGLAHDFDVTLLNGGPWPAELAEPEAIDVVHLPPLGLDADYALVSRDERYGVEEALRLRVAMIQESFRRTAPDVLLIELFPFGRRKFETELIPLLEAAHSPGRRPFVACSLRDILVHSRRNQLGHDDRASQLANEYFDAVLVHADARFATLEETFRPTIPLRVPVHYTGFVRAPRSHDRAIEPQRRVLVSAGGGRVGAPLFRAAAEAAPHLLDEHGLRTVVVTGPFLPDPVVTELSRRASTARGLEVMRYLPDLGAEMAVSAVSVSQAGYNTVMDILGCTTPAVVVPYGEGREDEQPARAVKLERLGAVRVLDPSILSARTFTAAVRDAVNWTPLALPLDLDGRSRTPELLKSLCLARDVEPAP</sequence>
<dbReference type="SUPFAM" id="SSF53756">
    <property type="entry name" value="UDP-Glycosyltransferase/glycogen phosphorylase"/>
    <property type="match status" value="1"/>
</dbReference>
<dbReference type="RefSeq" id="WP_129988232.1">
    <property type="nucleotide sequence ID" value="NZ_SDPU01000028.1"/>
</dbReference>